<keyword evidence="2" id="KW-1185">Reference proteome</keyword>
<proteinExistence type="predicted"/>
<dbReference type="Gene3D" id="2.60.40.10">
    <property type="entry name" value="Immunoglobulins"/>
    <property type="match status" value="1"/>
</dbReference>
<dbReference type="Proteomes" id="UP001597533">
    <property type="component" value="Unassembled WGS sequence"/>
</dbReference>
<comment type="caution">
    <text evidence="1">The sequence shown here is derived from an EMBL/GenBank/DDBJ whole genome shotgun (WGS) entry which is preliminary data.</text>
</comment>
<dbReference type="RefSeq" id="WP_379899129.1">
    <property type="nucleotide sequence ID" value="NZ_JBHUOV010000015.1"/>
</dbReference>
<accession>A0ABW5WR50</accession>
<dbReference type="InterPro" id="IPR013783">
    <property type="entry name" value="Ig-like_fold"/>
</dbReference>
<dbReference type="EMBL" id="JBHUOV010000015">
    <property type="protein sequence ID" value="MFD2824776.1"/>
    <property type="molecule type" value="Genomic_DNA"/>
</dbReference>
<gene>
    <name evidence="1" type="ORF">ACFS5M_13925</name>
</gene>
<reference evidence="2" key="1">
    <citation type="journal article" date="2019" name="Int. J. Syst. Evol. Microbiol.">
        <title>The Global Catalogue of Microorganisms (GCM) 10K type strain sequencing project: providing services to taxonomists for standard genome sequencing and annotation.</title>
        <authorList>
            <consortium name="The Broad Institute Genomics Platform"/>
            <consortium name="The Broad Institute Genome Sequencing Center for Infectious Disease"/>
            <person name="Wu L."/>
            <person name="Ma J."/>
        </authorList>
    </citation>
    <scope>NUCLEOTIDE SEQUENCE [LARGE SCALE GENOMIC DNA]</scope>
    <source>
        <strain evidence="2">KCTC 32141</strain>
    </source>
</reference>
<name>A0ABW5WR50_9FLAO</name>
<evidence type="ECO:0000313" key="1">
    <source>
        <dbReference type="EMBL" id="MFD2824776.1"/>
    </source>
</evidence>
<dbReference type="NCBIfam" id="TIGR04131">
    <property type="entry name" value="Bac_Flav_CTERM"/>
    <property type="match status" value="1"/>
</dbReference>
<evidence type="ECO:0000313" key="2">
    <source>
        <dbReference type="Proteomes" id="UP001597533"/>
    </source>
</evidence>
<feature type="non-terminal residue" evidence="1">
    <location>
        <position position="1"/>
    </location>
</feature>
<dbReference type="InterPro" id="IPR026341">
    <property type="entry name" value="T9SS_type_B"/>
</dbReference>
<sequence>WNQANIDALMVCPGDDCDIDATYTVTSDYDFNNLDTSNACGAGGALPVTYTVADDCGNEATITVTLTLEDSTPPDLTVCTEVVDETLECNGSDNEDIANEWNQANIDALMVCPGDDCDIDATYTVTSDYNFTNLVSTCGLGGTIAVTYTVADDCGNNASIMATLTLEDTTPPDLTVCTEVIDETLECNGSDNEDIADAWNQANIDALTVCPIDGCDADATYAVTSDYDFNNLVSTCGLGGTIAVTYTVADDCGNSASIMATLTLEDTTPPDLSSCDVTDEVLECDGENNEAIADAWNAANIAALEACTSDGCDADFTGQVTSDYDFGNLTSAPGLGGMLDVEYTITDECGNETVIYAMMTLQNTSVSANDIALCNASPEEAQVLDLFDLLDGYYDDSGTWEVIDGDATINGSLFDPLSVDLGFYSFSYTENDSACPTYVEVTVEVHDRCFVLNCSLDNVDISKAVTPNGDQYNEFFEVAGIELCGYTIDVKLFNRWGALIYESHDYQNDWNGAAHQNSIGGANTVPDGTYYYIVTLKDSGIDPINGYIYVGTK</sequence>
<dbReference type="Pfam" id="PF13585">
    <property type="entry name" value="CHU_C"/>
    <property type="match status" value="1"/>
</dbReference>
<organism evidence="1 2">
    <name type="scientific">Lacinutrix iliipiscaria</name>
    <dbReference type="NCBI Taxonomy" id="1230532"/>
    <lineage>
        <taxon>Bacteria</taxon>
        <taxon>Pseudomonadati</taxon>
        <taxon>Bacteroidota</taxon>
        <taxon>Flavobacteriia</taxon>
        <taxon>Flavobacteriales</taxon>
        <taxon>Flavobacteriaceae</taxon>
        <taxon>Lacinutrix</taxon>
    </lineage>
</organism>
<protein>
    <submittedName>
        <fullName evidence="1">Gliding motility-associated C-terminal domain-containing protein</fullName>
    </submittedName>
</protein>